<organism evidence="3 4">
    <name type="scientific">Candidatus Dactylopiibacterium carminicum</name>
    <dbReference type="NCBI Taxonomy" id="857335"/>
    <lineage>
        <taxon>Bacteria</taxon>
        <taxon>Pseudomonadati</taxon>
        <taxon>Pseudomonadota</taxon>
        <taxon>Betaproteobacteria</taxon>
        <taxon>Rhodocyclales</taxon>
        <taxon>Rhodocyclaceae</taxon>
        <taxon>Candidatus Dactylopiibacterium</taxon>
    </lineage>
</organism>
<evidence type="ECO:0000313" key="2">
    <source>
        <dbReference type="EMBL" id="KAF7599331.1"/>
    </source>
</evidence>
<dbReference type="Pfam" id="PF04338">
    <property type="entry name" value="DUF481"/>
    <property type="match status" value="1"/>
</dbReference>
<evidence type="ECO:0000313" key="3">
    <source>
        <dbReference type="EMBL" id="PAS93321.1"/>
    </source>
</evidence>
<evidence type="ECO:0000313" key="4">
    <source>
        <dbReference type="Proteomes" id="UP000216107"/>
    </source>
</evidence>
<comment type="caution">
    <text evidence="3">The sequence shown here is derived from an EMBL/GenBank/DDBJ whole genome shotgun (WGS) entry which is preliminary data.</text>
</comment>
<reference evidence="2 5" key="1">
    <citation type="submission" date="2016-08" db="EMBL/GenBank/DDBJ databases">
        <title>Candidatus Dactylopiibacterium carminicum genome sequence.</title>
        <authorList>
            <person name="Ramirez-Puebla S.T."/>
            <person name="Ormeno-Orrillo E."/>
            <person name="Vera-Ponce De Leon A."/>
            <person name="Luis L."/>
            <person name="Sanchez-Flores A."/>
            <person name="Monica R."/>
            <person name="Martinez-Romero E."/>
        </authorList>
    </citation>
    <scope>NUCLEOTIDE SEQUENCE [LARGE SCALE GENOMIC DNA]</scope>
    <source>
        <strain evidence="2">END1</strain>
    </source>
</reference>
<dbReference type="InterPro" id="IPR007433">
    <property type="entry name" value="DUF481"/>
</dbReference>
<accession>A0A272ET92</accession>
<keyword evidence="1" id="KW-0732">Signal</keyword>
<evidence type="ECO:0000256" key="1">
    <source>
        <dbReference type="SAM" id="SignalP"/>
    </source>
</evidence>
<dbReference type="Proteomes" id="UP000623509">
    <property type="component" value="Unassembled WGS sequence"/>
</dbReference>
<protein>
    <submittedName>
        <fullName evidence="2">DUF481 domain-containing protein</fullName>
    </submittedName>
</protein>
<reference evidence="3 4" key="2">
    <citation type="submission" date="2017-07" db="EMBL/GenBank/DDBJ databases">
        <title>Candidatus Dactylopiibacterium carminicum, a nitrogen-fixing symbiont of the cochineal insect Dactylopius coccus and Dactylopius opuntiae (Hemiptera: Coccoidea: Dactylopiidae).</title>
        <authorList>
            <person name="Vera A."/>
        </authorList>
    </citation>
    <scope>NUCLEOTIDE SEQUENCE [LARGE SCALE GENOMIC DNA]</scope>
    <source>
        <strain evidence="3 4">NFDCM</strain>
    </source>
</reference>
<proteinExistence type="predicted"/>
<dbReference type="EMBL" id="MDUX01000023">
    <property type="protein sequence ID" value="KAF7599331.1"/>
    <property type="molecule type" value="Genomic_DNA"/>
</dbReference>
<dbReference type="OrthoDB" id="9806250at2"/>
<dbReference type="Proteomes" id="UP000216107">
    <property type="component" value="Unassembled WGS sequence"/>
</dbReference>
<dbReference type="AlphaFoldDB" id="A0A272ET92"/>
<sequence>MTPPKIARIHVLVLAATLFPLCSNADDLPDPIRDASFNSLATAPETGEASGKWGGNFGAGVTMRRGSSANTQGSLSLDALRVMRDSRLLANALMVRSASRGEDHEDNANASLRGERNIDAKWFGFAEQGFERDTAQALDARYTTSLGLGWRFLHGEETDLNLYSGLAYSQEHNREGGNARGVEALLGLEARHQFSEGASFSLRAVAVPNAVGPRGARVALQGALNTRITSRLGLQIAALHKYRENPPDDAQQNELVLFTGVTARF</sequence>
<evidence type="ECO:0000313" key="5">
    <source>
        <dbReference type="Proteomes" id="UP000623509"/>
    </source>
</evidence>
<dbReference type="EMBL" id="NMRN01000019">
    <property type="protein sequence ID" value="PAS93321.1"/>
    <property type="molecule type" value="Genomic_DNA"/>
</dbReference>
<dbReference type="RefSeq" id="WP_095524487.1">
    <property type="nucleotide sequence ID" value="NZ_MDUX01000023.1"/>
</dbReference>
<name>A0A272ET92_9RHOO</name>
<feature type="chain" id="PRO_5012334563" evidence="1">
    <location>
        <begin position="26"/>
        <end position="265"/>
    </location>
</feature>
<keyword evidence="5" id="KW-1185">Reference proteome</keyword>
<gene>
    <name evidence="2" type="ORF">BGI27_08635</name>
    <name evidence="3" type="ORF">CGU29_08285</name>
</gene>
<feature type="signal peptide" evidence="1">
    <location>
        <begin position="1"/>
        <end position="25"/>
    </location>
</feature>